<proteinExistence type="predicted"/>
<evidence type="ECO:0000313" key="2">
    <source>
        <dbReference type="EMBL" id="MBP1936749.1"/>
    </source>
</evidence>
<accession>A0ABS4H2I3</accession>
<reference evidence="2 3" key="1">
    <citation type="submission" date="2021-03" db="EMBL/GenBank/DDBJ databases">
        <title>Genomic Encyclopedia of Type Strains, Phase IV (KMG-IV): sequencing the most valuable type-strain genomes for metagenomic binning, comparative biology and taxonomic classification.</title>
        <authorList>
            <person name="Goeker M."/>
        </authorList>
    </citation>
    <scope>NUCLEOTIDE SEQUENCE [LARGE SCALE GENOMIC DNA]</scope>
    <source>
        <strain evidence="2 3">DSM 23491</strain>
    </source>
</reference>
<feature type="transmembrane region" description="Helical" evidence="1">
    <location>
        <begin position="6"/>
        <end position="23"/>
    </location>
</feature>
<name>A0ABS4H2I3_9BACL</name>
<dbReference type="RefSeq" id="WP_209847873.1">
    <property type="nucleotide sequence ID" value="NZ_CBCRVE010000003.1"/>
</dbReference>
<keyword evidence="1" id="KW-0472">Membrane</keyword>
<evidence type="ECO:0000313" key="3">
    <source>
        <dbReference type="Proteomes" id="UP001519273"/>
    </source>
</evidence>
<evidence type="ECO:0000256" key="1">
    <source>
        <dbReference type="SAM" id="Phobius"/>
    </source>
</evidence>
<organism evidence="2 3">
    <name type="scientific">Paenibacillus sediminis</name>
    <dbReference type="NCBI Taxonomy" id="664909"/>
    <lineage>
        <taxon>Bacteria</taxon>
        <taxon>Bacillati</taxon>
        <taxon>Bacillota</taxon>
        <taxon>Bacilli</taxon>
        <taxon>Bacillales</taxon>
        <taxon>Paenibacillaceae</taxon>
        <taxon>Paenibacillus</taxon>
    </lineage>
</organism>
<gene>
    <name evidence="2" type="ORF">J2Z20_001630</name>
</gene>
<keyword evidence="1" id="KW-0812">Transmembrane</keyword>
<sequence length="72" mass="8551">MISLIMYMIFAIVMMIAVDWSALRQARKINRWFTFALSVLTLVIWIYVIQYKHVVHLSYFIGKLLDPLVPFT</sequence>
<keyword evidence="1" id="KW-1133">Transmembrane helix</keyword>
<dbReference type="Proteomes" id="UP001519273">
    <property type="component" value="Unassembled WGS sequence"/>
</dbReference>
<protein>
    <submittedName>
        <fullName evidence="2">Formate hydrogenlyase subunit 3/multisubunit Na+/H+ antiporter MnhD subunit</fullName>
    </submittedName>
</protein>
<keyword evidence="3" id="KW-1185">Reference proteome</keyword>
<feature type="transmembrane region" description="Helical" evidence="1">
    <location>
        <begin position="32"/>
        <end position="50"/>
    </location>
</feature>
<comment type="caution">
    <text evidence="2">The sequence shown here is derived from an EMBL/GenBank/DDBJ whole genome shotgun (WGS) entry which is preliminary data.</text>
</comment>
<dbReference type="EMBL" id="JAGGKP010000002">
    <property type="protein sequence ID" value="MBP1936749.1"/>
    <property type="molecule type" value="Genomic_DNA"/>
</dbReference>